<sequence>MKKIFYLLLITISVASVMFFNINKIGMAETGVGQLNRFADVLNKKDISITNWNLYAREAKINTSATEVMKKYKNNFKNFKWSIDKEKNKIIGVSNHTFVTERLVVTSTNDNSSYVIYELTGTKWDQRTEKETKNLIDQSLENIFNEEPTFFTCIKGTMGGKLEGVLQGIKNDFLETFKATKIEEIKEGAFVSVSAYTEQWNDALVANGKKINLQIAIRENNVDESKTIIIGTPIITVEY</sequence>
<dbReference type="OrthoDB" id="2374820at2"/>
<dbReference type="Pfam" id="PF08680">
    <property type="entry name" value="DUF1779"/>
    <property type="match status" value="1"/>
</dbReference>
<dbReference type="InterPro" id="IPR036209">
    <property type="entry name" value="YwmB-like_sf"/>
</dbReference>
<comment type="caution">
    <text evidence="1">The sequence shown here is derived from an EMBL/GenBank/DDBJ whole genome shotgun (WGS) entry which is preliminary data.</text>
</comment>
<gene>
    <name evidence="1" type="ORF">GCM10007380_34570</name>
</gene>
<name>A0A8J3EZ98_9BACI</name>
<keyword evidence="2" id="KW-1185">Reference proteome</keyword>
<dbReference type="RefSeq" id="WP_088001352.1">
    <property type="nucleotide sequence ID" value="NZ_BMHB01000002.1"/>
</dbReference>
<accession>A0A8J3EZ98</accession>
<proteinExistence type="predicted"/>
<protein>
    <submittedName>
        <fullName evidence="1">Membrane protein</fullName>
    </submittedName>
</protein>
<dbReference type="AlphaFoldDB" id="A0A8J3EZ98"/>
<organism evidence="1 2">
    <name type="scientific">Gottfriedia solisilvae</name>
    <dbReference type="NCBI Taxonomy" id="1516104"/>
    <lineage>
        <taxon>Bacteria</taxon>
        <taxon>Bacillati</taxon>
        <taxon>Bacillota</taxon>
        <taxon>Bacilli</taxon>
        <taxon>Bacillales</taxon>
        <taxon>Bacillaceae</taxon>
        <taxon>Gottfriedia</taxon>
    </lineage>
</organism>
<dbReference type="InterPro" id="IPR014794">
    <property type="entry name" value="DUF1779"/>
</dbReference>
<evidence type="ECO:0000313" key="1">
    <source>
        <dbReference type="EMBL" id="GGI16760.1"/>
    </source>
</evidence>
<reference evidence="2" key="1">
    <citation type="journal article" date="2019" name="Int. J. Syst. Evol. Microbiol.">
        <title>The Global Catalogue of Microorganisms (GCM) 10K type strain sequencing project: providing services to taxonomists for standard genome sequencing and annotation.</title>
        <authorList>
            <consortium name="The Broad Institute Genomics Platform"/>
            <consortium name="The Broad Institute Genome Sequencing Center for Infectious Disease"/>
            <person name="Wu L."/>
            <person name="Ma J."/>
        </authorList>
    </citation>
    <scope>NUCLEOTIDE SEQUENCE [LARGE SCALE GENOMIC DNA]</scope>
    <source>
        <strain evidence="2">CGMCC 1.14993</strain>
    </source>
</reference>
<dbReference type="Gene3D" id="3.30.360.40">
    <property type="entry name" value="YwmB-like"/>
    <property type="match status" value="1"/>
</dbReference>
<evidence type="ECO:0000313" key="2">
    <source>
        <dbReference type="Proteomes" id="UP000626244"/>
    </source>
</evidence>
<dbReference type="EMBL" id="BMHB01000002">
    <property type="protein sequence ID" value="GGI16760.1"/>
    <property type="molecule type" value="Genomic_DNA"/>
</dbReference>
<dbReference type="Proteomes" id="UP000626244">
    <property type="component" value="Unassembled WGS sequence"/>
</dbReference>
<dbReference type="Gene3D" id="3.30.2030.10">
    <property type="entry name" value="YwmB-like"/>
    <property type="match status" value="1"/>
</dbReference>
<dbReference type="SUPFAM" id="SSF143842">
    <property type="entry name" value="YwmB-like"/>
    <property type="match status" value="1"/>
</dbReference>